<reference evidence="2 3" key="1">
    <citation type="submission" date="2018-07" db="EMBL/GenBank/DDBJ databases">
        <title>Brachybacteriurn paraconglorneratum KCTC 9916.</title>
        <authorList>
            <person name="Li Y."/>
        </authorList>
    </citation>
    <scope>NUCLEOTIDE SEQUENCE [LARGE SCALE GENOMIC DNA]</scope>
    <source>
        <strain evidence="2 3">KCTC 9916</strain>
    </source>
</reference>
<organism evidence="2 3">
    <name type="scientific">Brachybacterium paraconglomeratum</name>
    <dbReference type="NCBI Taxonomy" id="173362"/>
    <lineage>
        <taxon>Bacteria</taxon>
        <taxon>Bacillati</taxon>
        <taxon>Actinomycetota</taxon>
        <taxon>Actinomycetes</taxon>
        <taxon>Micrococcales</taxon>
        <taxon>Dermabacteraceae</taxon>
        <taxon>Brachybacterium</taxon>
    </lineage>
</organism>
<dbReference type="GeneID" id="78121645"/>
<dbReference type="EMBL" id="QOCI01000009">
    <property type="protein sequence ID" value="RRR17910.1"/>
    <property type="molecule type" value="Genomic_DNA"/>
</dbReference>
<gene>
    <name evidence="2" type="ORF">DS079_11500</name>
</gene>
<proteinExistence type="predicted"/>
<evidence type="ECO:0000313" key="2">
    <source>
        <dbReference type="EMBL" id="RRR17910.1"/>
    </source>
</evidence>
<accession>A0A3R8RNM2</accession>
<evidence type="ECO:0000313" key="3">
    <source>
        <dbReference type="Proteomes" id="UP000274327"/>
    </source>
</evidence>
<protein>
    <submittedName>
        <fullName evidence="2">Uncharacterized protein</fullName>
    </submittedName>
</protein>
<sequence length="92" mass="9954">MHRTSGRPSAPAAHARRRRERGGAEGLGIITLRALPGPYEIETPRRDGRLDPVPARMNVLPLLSHWTPVPLLAGYATGAQDRDGELVTTPNA</sequence>
<dbReference type="AlphaFoldDB" id="A0A3R8RNM2"/>
<evidence type="ECO:0000256" key="1">
    <source>
        <dbReference type="SAM" id="MobiDB-lite"/>
    </source>
</evidence>
<keyword evidence="3" id="KW-1185">Reference proteome</keyword>
<dbReference type="Proteomes" id="UP000274327">
    <property type="component" value="Unassembled WGS sequence"/>
</dbReference>
<name>A0A3R8RNM2_9MICO</name>
<comment type="caution">
    <text evidence="2">The sequence shown here is derived from an EMBL/GenBank/DDBJ whole genome shotgun (WGS) entry which is preliminary data.</text>
</comment>
<feature type="compositionally biased region" description="Low complexity" evidence="1">
    <location>
        <begin position="1"/>
        <end position="13"/>
    </location>
</feature>
<feature type="region of interest" description="Disordered" evidence="1">
    <location>
        <begin position="1"/>
        <end position="27"/>
    </location>
</feature>
<dbReference type="RefSeq" id="WP_126987858.1">
    <property type="nucleotide sequence ID" value="NZ_JALXWX010000026.1"/>
</dbReference>